<proteinExistence type="predicted"/>
<dbReference type="Proteomes" id="UP000824533">
    <property type="component" value="Linkage Group LG19"/>
</dbReference>
<dbReference type="EMBL" id="CM034405">
    <property type="protein sequence ID" value="KAJ0173582.1"/>
    <property type="molecule type" value="Genomic_DNA"/>
</dbReference>
<accession>A0ACC1CPZ3</accession>
<name>A0ACC1CPZ3_9NEOP</name>
<evidence type="ECO:0000313" key="1">
    <source>
        <dbReference type="EMBL" id="KAJ0173582.1"/>
    </source>
</evidence>
<protein>
    <submittedName>
        <fullName evidence="1">Uncharacterized protein</fullName>
    </submittedName>
</protein>
<sequence length="265" mass="30461">MYLPNLNDNVCAKCKKALTTNEKLIVEPPDAYFKRLALVDNSNSQCNNNTDGEIAERLQKLRENQYHVPSSTEEQIAQRLQKIKSAVPSTSDAELRSRLAILKGVPDVVAQARPVLPAPDLRTEQEQADDLLKQYMEQTNIDKKYKNEFDQLVNDMESRMEKLKGVNPSNVQNTKIQENDESEDEEERIKKILEKVKTEVTLEDSEVSPPTNDELPFCEICNEDARMRCLGCRYLFCKQCFTEHKDDDDGCDRYEAYEPPKGSQY</sequence>
<organism evidence="1 2">
    <name type="scientific">Dendrolimus kikuchii</name>
    <dbReference type="NCBI Taxonomy" id="765133"/>
    <lineage>
        <taxon>Eukaryota</taxon>
        <taxon>Metazoa</taxon>
        <taxon>Ecdysozoa</taxon>
        <taxon>Arthropoda</taxon>
        <taxon>Hexapoda</taxon>
        <taxon>Insecta</taxon>
        <taxon>Pterygota</taxon>
        <taxon>Neoptera</taxon>
        <taxon>Endopterygota</taxon>
        <taxon>Lepidoptera</taxon>
        <taxon>Glossata</taxon>
        <taxon>Ditrysia</taxon>
        <taxon>Bombycoidea</taxon>
        <taxon>Lasiocampidae</taxon>
        <taxon>Dendrolimus</taxon>
    </lineage>
</organism>
<reference evidence="1 2" key="1">
    <citation type="journal article" date="2021" name="Front. Genet.">
        <title>Chromosome-Level Genome Assembly Reveals Significant Gene Expansion in the Toll and IMD Signaling Pathways of Dendrolimus kikuchii.</title>
        <authorList>
            <person name="Zhou J."/>
            <person name="Wu P."/>
            <person name="Xiong Z."/>
            <person name="Liu N."/>
            <person name="Zhao N."/>
            <person name="Ji M."/>
            <person name="Qiu Y."/>
            <person name="Yang B."/>
        </authorList>
    </citation>
    <scope>NUCLEOTIDE SEQUENCE [LARGE SCALE GENOMIC DNA]</scope>
    <source>
        <strain evidence="1">Ann1</strain>
    </source>
</reference>
<gene>
    <name evidence="1" type="ORF">K1T71_010731</name>
</gene>
<keyword evidence="2" id="KW-1185">Reference proteome</keyword>
<evidence type="ECO:0000313" key="2">
    <source>
        <dbReference type="Proteomes" id="UP000824533"/>
    </source>
</evidence>
<comment type="caution">
    <text evidence="1">The sequence shown here is derived from an EMBL/GenBank/DDBJ whole genome shotgun (WGS) entry which is preliminary data.</text>
</comment>